<dbReference type="PANTHER" id="PTHR45959:SF2">
    <property type="entry name" value="BHLH TRANSCRIPTION FACTOR"/>
    <property type="match status" value="1"/>
</dbReference>
<evidence type="ECO:0000259" key="7">
    <source>
        <dbReference type="PROSITE" id="PS50888"/>
    </source>
</evidence>
<dbReference type="PROSITE" id="PS50888">
    <property type="entry name" value="BHLH"/>
    <property type="match status" value="1"/>
</dbReference>
<dbReference type="GO" id="GO:0046983">
    <property type="term" value="F:protein dimerization activity"/>
    <property type="evidence" value="ECO:0007669"/>
    <property type="project" value="InterPro"/>
</dbReference>
<keyword evidence="3" id="KW-0804">Transcription</keyword>
<comment type="subcellular location">
    <subcellularLocation>
        <location evidence="1">Nucleus</location>
    </subcellularLocation>
</comment>
<evidence type="ECO:0000256" key="2">
    <source>
        <dbReference type="ARBA" id="ARBA00023015"/>
    </source>
</evidence>
<dbReference type="PANTHER" id="PTHR45959">
    <property type="entry name" value="BHLH TRANSCRIPTION FACTOR"/>
    <property type="match status" value="1"/>
</dbReference>
<dbReference type="GO" id="GO:0005634">
    <property type="term" value="C:nucleus"/>
    <property type="evidence" value="ECO:0007669"/>
    <property type="project" value="UniProtKB-SubCell"/>
</dbReference>
<evidence type="ECO:0000256" key="5">
    <source>
        <dbReference type="SAM" id="Coils"/>
    </source>
</evidence>
<evidence type="ECO:0000313" key="8">
    <source>
        <dbReference type="EMBL" id="KAA8531499.1"/>
    </source>
</evidence>
<dbReference type="InterPro" id="IPR054502">
    <property type="entry name" value="bHLH-TF_ACT-like_plant"/>
</dbReference>
<dbReference type="EMBL" id="CM018043">
    <property type="protein sequence ID" value="KAA8531499.1"/>
    <property type="molecule type" value="Genomic_DNA"/>
</dbReference>
<gene>
    <name evidence="8" type="ORF">F0562_006148</name>
</gene>
<dbReference type="InterPro" id="IPR036638">
    <property type="entry name" value="HLH_DNA-bd_sf"/>
</dbReference>
<accession>A0A5J5AMP5</accession>
<evidence type="ECO:0000256" key="6">
    <source>
        <dbReference type="SAM" id="MobiDB-lite"/>
    </source>
</evidence>
<proteinExistence type="predicted"/>
<evidence type="ECO:0000313" key="9">
    <source>
        <dbReference type="Proteomes" id="UP000325577"/>
    </source>
</evidence>
<name>A0A5J5AMP5_9ASTE</name>
<dbReference type="Pfam" id="PF00010">
    <property type="entry name" value="HLH"/>
    <property type="match status" value="1"/>
</dbReference>
<evidence type="ECO:0000256" key="4">
    <source>
        <dbReference type="ARBA" id="ARBA00023242"/>
    </source>
</evidence>
<keyword evidence="2" id="KW-0805">Transcription regulation</keyword>
<organism evidence="8 9">
    <name type="scientific">Nyssa sinensis</name>
    <dbReference type="NCBI Taxonomy" id="561372"/>
    <lineage>
        <taxon>Eukaryota</taxon>
        <taxon>Viridiplantae</taxon>
        <taxon>Streptophyta</taxon>
        <taxon>Embryophyta</taxon>
        <taxon>Tracheophyta</taxon>
        <taxon>Spermatophyta</taxon>
        <taxon>Magnoliopsida</taxon>
        <taxon>eudicotyledons</taxon>
        <taxon>Gunneridae</taxon>
        <taxon>Pentapetalae</taxon>
        <taxon>asterids</taxon>
        <taxon>Cornales</taxon>
        <taxon>Nyssaceae</taxon>
        <taxon>Nyssa</taxon>
    </lineage>
</organism>
<feature type="region of interest" description="Disordered" evidence="6">
    <location>
        <begin position="138"/>
        <end position="166"/>
    </location>
</feature>
<sequence>MEDPIFIHQCEILDSFEEELAAALGEDFQNSISSESNSSSPTLIPRSSSTTTLCASYPLQEAAPQVVIERPAKQQKPNSYNSCTINNMPAALEQPSSSAFILSFGNSNLTENTHQVPLRTSLNPEDEAVSDVFLSQATFVSPDEPNKGGQGTKRTSNGSTRPPSQTYDHIMAERKRREQLSQRFVALSAIVPGLKKMDKTSVLGEAIKYMKQLQERVKTLEEQSTKQTMESVVFVKKSHLLLEDDACSSDENFAGGSNEPLPEIEARVCDKNVLLRIHCEKRKGILVKVLAEIEKLNLAVINTSVSPFGTLALDITIIAEMEKEFSMTVKDLVTSLRSVLRRFMQTA</sequence>
<dbReference type="OrthoDB" id="690068at2759"/>
<protein>
    <recommendedName>
        <fullName evidence="7">BHLH domain-containing protein</fullName>
    </recommendedName>
</protein>
<dbReference type="CDD" id="cd11452">
    <property type="entry name" value="bHLH_AtNAI1_like"/>
    <property type="match status" value="1"/>
</dbReference>
<dbReference type="InterPro" id="IPR011598">
    <property type="entry name" value="bHLH_dom"/>
</dbReference>
<dbReference type="AlphaFoldDB" id="A0A5J5AMP5"/>
<reference evidence="8 9" key="1">
    <citation type="submission" date="2019-09" db="EMBL/GenBank/DDBJ databases">
        <title>A chromosome-level genome assembly of the Chinese tupelo Nyssa sinensis.</title>
        <authorList>
            <person name="Yang X."/>
            <person name="Kang M."/>
            <person name="Yang Y."/>
            <person name="Xiong H."/>
            <person name="Wang M."/>
            <person name="Zhang Z."/>
            <person name="Wang Z."/>
            <person name="Wu H."/>
            <person name="Ma T."/>
            <person name="Liu J."/>
            <person name="Xi Z."/>
        </authorList>
    </citation>
    <scope>NUCLEOTIDE SEQUENCE [LARGE SCALE GENOMIC DNA]</scope>
    <source>
        <strain evidence="8">J267</strain>
        <tissue evidence="8">Leaf</tissue>
    </source>
</reference>
<dbReference type="Pfam" id="PF22754">
    <property type="entry name" value="bHLH-TF_ACT-like_plant"/>
    <property type="match status" value="1"/>
</dbReference>
<feature type="coiled-coil region" evidence="5">
    <location>
        <begin position="203"/>
        <end position="230"/>
    </location>
</feature>
<keyword evidence="4" id="KW-0539">Nucleus</keyword>
<evidence type="ECO:0000256" key="3">
    <source>
        <dbReference type="ARBA" id="ARBA00023163"/>
    </source>
</evidence>
<evidence type="ECO:0000256" key="1">
    <source>
        <dbReference type="ARBA" id="ARBA00004123"/>
    </source>
</evidence>
<feature type="domain" description="BHLH" evidence="7">
    <location>
        <begin position="164"/>
        <end position="213"/>
    </location>
</feature>
<feature type="compositionally biased region" description="Polar residues" evidence="6">
    <location>
        <begin position="152"/>
        <end position="166"/>
    </location>
</feature>
<dbReference type="InterPro" id="IPR052610">
    <property type="entry name" value="bHLH_transcription_regulator"/>
</dbReference>
<keyword evidence="5" id="KW-0175">Coiled coil</keyword>
<dbReference type="Gene3D" id="4.10.280.10">
    <property type="entry name" value="Helix-loop-helix DNA-binding domain"/>
    <property type="match status" value="1"/>
</dbReference>
<dbReference type="GO" id="GO:0080090">
    <property type="term" value="P:regulation of primary metabolic process"/>
    <property type="evidence" value="ECO:0007669"/>
    <property type="project" value="UniProtKB-ARBA"/>
</dbReference>
<keyword evidence="9" id="KW-1185">Reference proteome</keyword>
<dbReference type="SMART" id="SM00353">
    <property type="entry name" value="HLH"/>
    <property type="match status" value="1"/>
</dbReference>
<dbReference type="SUPFAM" id="SSF47459">
    <property type="entry name" value="HLH, helix-loop-helix DNA-binding domain"/>
    <property type="match status" value="1"/>
</dbReference>
<dbReference type="Proteomes" id="UP000325577">
    <property type="component" value="Linkage Group LG2"/>
</dbReference>